<comment type="caution">
    <text evidence="10">The sequence shown here is derived from an EMBL/GenBank/DDBJ whole genome shotgun (WGS) entry which is preliminary data.</text>
</comment>
<proteinExistence type="inferred from homology"/>
<reference evidence="10" key="1">
    <citation type="submission" date="2023-02" db="EMBL/GenBank/DDBJ databases">
        <title>Genome of toxic invasive species Heracleum sosnowskyi carries increased number of genes despite the absence of recent whole-genome duplications.</title>
        <authorList>
            <person name="Schelkunov M."/>
            <person name="Shtratnikova V."/>
            <person name="Makarenko M."/>
            <person name="Klepikova A."/>
            <person name="Omelchenko D."/>
            <person name="Novikova G."/>
            <person name="Obukhova E."/>
            <person name="Bogdanov V."/>
            <person name="Penin A."/>
            <person name="Logacheva M."/>
        </authorList>
    </citation>
    <scope>NUCLEOTIDE SEQUENCE</scope>
    <source>
        <strain evidence="10">Hsosn_3</strain>
        <tissue evidence="10">Leaf</tissue>
    </source>
</reference>
<feature type="domain" description="Peptidase A1" evidence="9">
    <location>
        <begin position="1"/>
        <end position="270"/>
    </location>
</feature>
<dbReference type="AlphaFoldDB" id="A0AAD8MI13"/>
<evidence type="ECO:0000256" key="4">
    <source>
        <dbReference type="ARBA" id="ARBA00022692"/>
    </source>
</evidence>
<evidence type="ECO:0000256" key="3">
    <source>
        <dbReference type="ARBA" id="ARBA00022670"/>
    </source>
</evidence>
<dbReference type="Proteomes" id="UP001237642">
    <property type="component" value="Unassembled WGS sequence"/>
</dbReference>
<evidence type="ECO:0000256" key="7">
    <source>
        <dbReference type="ARBA" id="ARBA00022989"/>
    </source>
</evidence>
<dbReference type="GO" id="GO:0004190">
    <property type="term" value="F:aspartic-type endopeptidase activity"/>
    <property type="evidence" value="ECO:0007669"/>
    <property type="project" value="InterPro"/>
</dbReference>
<keyword evidence="11" id="KW-1185">Reference proteome</keyword>
<keyword evidence="5" id="KW-0732">Signal</keyword>
<accession>A0AAD8MI13</accession>
<dbReference type="InterPro" id="IPR001461">
    <property type="entry name" value="Aspartic_peptidase_A1"/>
</dbReference>
<dbReference type="InterPro" id="IPR021109">
    <property type="entry name" value="Peptidase_aspartic_dom_sf"/>
</dbReference>
<evidence type="ECO:0000256" key="2">
    <source>
        <dbReference type="ARBA" id="ARBA00007447"/>
    </source>
</evidence>
<dbReference type="Pfam" id="PF14541">
    <property type="entry name" value="TAXi_C"/>
    <property type="match status" value="1"/>
</dbReference>
<evidence type="ECO:0000256" key="6">
    <source>
        <dbReference type="ARBA" id="ARBA00022801"/>
    </source>
</evidence>
<dbReference type="EMBL" id="JAUIZM010000007">
    <property type="protein sequence ID" value="KAK1373534.1"/>
    <property type="molecule type" value="Genomic_DNA"/>
</dbReference>
<evidence type="ECO:0000313" key="10">
    <source>
        <dbReference type="EMBL" id="KAK1373534.1"/>
    </source>
</evidence>
<evidence type="ECO:0000256" key="1">
    <source>
        <dbReference type="ARBA" id="ARBA00004370"/>
    </source>
</evidence>
<evidence type="ECO:0000313" key="11">
    <source>
        <dbReference type="Proteomes" id="UP001237642"/>
    </source>
</evidence>
<dbReference type="Gene3D" id="2.40.70.10">
    <property type="entry name" value="Acid Proteases"/>
    <property type="match status" value="2"/>
</dbReference>
<keyword evidence="6" id="KW-0378">Hydrolase</keyword>
<keyword evidence="8" id="KW-0472">Membrane</keyword>
<keyword evidence="7" id="KW-1133">Transmembrane helix</keyword>
<evidence type="ECO:0000259" key="9">
    <source>
        <dbReference type="PROSITE" id="PS51767"/>
    </source>
</evidence>
<dbReference type="PROSITE" id="PS51767">
    <property type="entry name" value="PEPTIDASE_A1"/>
    <property type="match status" value="1"/>
</dbReference>
<organism evidence="10 11">
    <name type="scientific">Heracleum sosnowskyi</name>
    <dbReference type="NCBI Taxonomy" id="360622"/>
    <lineage>
        <taxon>Eukaryota</taxon>
        <taxon>Viridiplantae</taxon>
        <taxon>Streptophyta</taxon>
        <taxon>Embryophyta</taxon>
        <taxon>Tracheophyta</taxon>
        <taxon>Spermatophyta</taxon>
        <taxon>Magnoliopsida</taxon>
        <taxon>eudicotyledons</taxon>
        <taxon>Gunneridae</taxon>
        <taxon>Pentapetalae</taxon>
        <taxon>asterids</taxon>
        <taxon>campanulids</taxon>
        <taxon>Apiales</taxon>
        <taxon>Apiaceae</taxon>
        <taxon>Apioideae</taxon>
        <taxon>apioid superclade</taxon>
        <taxon>Tordylieae</taxon>
        <taxon>Tordyliinae</taxon>
        <taxon>Heracleum</taxon>
    </lineage>
</organism>
<dbReference type="InterPro" id="IPR032799">
    <property type="entry name" value="TAXi_C"/>
</dbReference>
<comment type="similarity">
    <text evidence="2">Belongs to the peptidase A1 family.</text>
</comment>
<dbReference type="PANTHER" id="PTHR13683">
    <property type="entry name" value="ASPARTYL PROTEASES"/>
    <property type="match status" value="1"/>
</dbReference>
<name>A0AAD8MI13_9APIA</name>
<comment type="subcellular location">
    <subcellularLocation>
        <location evidence="1">Membrane</location>
    </subcellularLocation>
</comment>
<keyword evidence="3" id="KW-0645">Protease</keyword>
<keyword evidence="4" id="KW-0812">Transmembrane</keyword>
<dbReference type="PANTHER" id="PTHR13683:SF375">
    <property type="entry name" value="PEPTIDASE A1 DOMAIN-CONTAINING PROTEIN"/>
    <property type="match status" value="1"/>
</dbReference>
<dbReference type="GO" id="GO:0006508">
    <property type="term" value="P:proteolysis"/>
    <property type="evidence" value="ECO:0007669"/>
    <property type="project" value="UniProtKB-KW"/>
</dbReference>
<sequence length="286" mass="30722">MFCGLVAIPVHGCPTSTNLNIKLEMFDPTVSSTASTVSCSNQRCDFKSPVPRTACSYHAIQCNYTIDCSTSRSGGLTKQKGAVDGIFGFGQQGLSVVSQLSSKAITPDSFSHCLKGGDSGGVHSTSSNEQTIIDSGTSLARLEEEVYKPLVNAITQAVSESVRPFNYKGLQCYIIHVAVSDVFPLATLYFAGGASRILAPEDYLWQQISIDGALARCLGFQKSKQRAFTVLGGTCADLDEMTGLRNYFTDIVLKDKIVVYDLGGQRIGWADYDCDSTDGKALVVDE</sequence>
<dbReference type="InterPro" id="IPR032861">
    <property type="entry name" value="TAXi_N"/>
</dbReference>
<dbReference type="SUPFAM" id="SSF50630">
    <property type="entry name" value="Acid proteases"/>
    <property type="match status" value="1"/>
</dbReference>
<evidence type="ECO:0000256" key="8">
    <source>
        <dbReference type="ARBA" id="ARBA00023136"/>
    </source>
</evidence>
<dbReference type="GO" id="GO:0016020">
    <property type="term" value="C:membrane"/>
    <property type="evidence" value="ECO:0007669"/>
    <property type="project" value="UniProtKB-SubCell"/>
</dbReference>
<dbReference type="Pfam" id="PF14543">
    <property type="entry name" value="TAXi_N"/>
    <property type="match status" value="1"/>
</dbReference>
<evidence type="ECO:0000256" key="5">
    <source>
        <dbReference type="ARBA" id="ARBA00022729"/>
    </source>
</evidence>
<dbReference type="InterPro" id="IPR033121">
    <property type="entry name" value="PEPTIDASE_A1"/>
</dbReference>
<gene>
    <name evidence="10" type="ORF">POM88_029727</name>
</gene>
<reference evidence="10" key="2">
    <citation type="submission" date="2023-05" db="EMBL/GenBank/DDBJ databases">
        <authorList>
            <person name="Schelkunov M.I."/>
        </authorList>
    </citation>
    <scope>NUCLEOTIDE SEQUENCE</scope>
    <source>
        <strain evidence="10">Hsosn_3</strain>
        <tissue evidence="10">Leaf</tissue>
    </source>
</reference>
<protein>
    <recommendedName>
        <fullName evidence="9">Peptidase A1 domain-containing protein</fullName>
    </recommendedName>
</protein>